<dbReference type="PIRSF" id="PIRSF017082">
    <property type="entry name" value="YflP"/>
    <property type="match status" value="1"/>
</dbReference>
<dbReference type="InterPro" id="IPR005064">
    <property type="entry name" value="BUG"/>
</dbReference>
<dbReference type="CDD" id="cd13578">
    <property type="entry name" value="PBP2_Bug27"/>
    <property type="match status" value="1"/>
</dbReference>
<reference evidence="3 4" key="1">
    <citation type="submission" date="2024-04" db="EMBL/GenBank/DDBJ databases">
        <title>Novel species of the genus Ideonella isolated from streams.</title>
        <authorList>
            <person name="Lu H."/>
        </authorList>
    </citation>
    <scope>NUCLEOTIDE SEQUENCE [LARGE SCALE GENOMIC DNA]</scope>
    <source>
        <strain evidence="3 4">BYS139W</strain>
    </source>
</reference>
<evidence type="ECO:0000256" key="2">
    <source>
        <dbReference type="SAM" id="SignalP"/>
    </source>
</evidence>
<sequence>MRFKDNGRRAALASLAATMFMAGGHAQAQASSDKPLRVIVPLSAGSTVDVVARAMSAQMAKVMGHPIVIENLAGAGGMTGTVQVVNAPKDGLTIGMVSSNHVINPSIYRKVPFDSLNDITPITVIGTVPLVLVGSSVVPARSLKELIALLKSKPGTLNIGSAGNGSVLHLAAELLMSEGGVDVKHIPYKGTGPLAADLLGGQVELGFLSVTAAAPHIKAGKLRAFGVSTRQRSAILPDVPTLAESGLPNYVFDAWIAVIGPAGLPRPVVQKYYADVKTVLSMKDVQDAMANQGIAIIASPPEQAAPFFKAEFDKHAVLVKKSGATAD</sequence>
<comment type="caution">
    <text evidence="3">The sequence shown here is derived from an EMBL/GenBank/DDBJ whole genome shotgun (WGS) entry which is preliminary data.</text>
</comment>
<dbReference type="InterPro" id="IPR042100">
    <property type="entry name" value="Bug_dom1"/>
</dbReference>
<organism evidence="3 4">
    <name type="scientific">Pseudaquabacterium rugosum</name>
    <dbReference type="NCBI Taxonomy" id="2984194"/>
    <lineage>
        <taxon>Bacteria</taxon>
        <taxon>Pseudomonadati</taxon>
        <taxon>Pseudomonadota</taxon>
        <taxon>Betaproteobacteria</taxon>
        <taxon>Burkholderiales</taxon>
        <taxon>Sphaerotilaceae</taxon>
        <taxon>Pseudaquabacterium</taxon>
    </lineage>
</organism>
<evidence type="ECO:0000313" key="4">
    <source>
        <dbReference type="Proteomes" id="UP001368500"/>
    </source>
</evidence>
<feature type="signal peptide" evidence="2">
    <location>
        <begin position="1"/>
        <end position="28"/>
    </location>
</feature>
<dbReference type="Gene3D" id="3.40.190.150">
    <property type="entry name" value="Bordetella uptake gene, domain 1"/>
    <property type="match status" value="1"/>
</dbReference>
<dbReference type="Proteomes" id="UP001368500">
    <property type="component" value="Unassembled WGS sequence"/>
</dbReference>
<keyword evidence="2" id="KW-0732">Signal</keyword>
<protein>
    <submittedName>
        <fullName evidence="3">Tripartite tricarboxylate transporter substrate binding protein</fullName>
    </submittedName>
</protein>
<proteinExistence type="inferred from homology"/>
<dbReference type="SUPFAM" id="SSF53850">
    <property type="entry name" value="Periplasmic binding protein-like II"/>
    <property type="match status" value="1"/>
</dbReference>
<accession>A0ABU9B7F2</accession>
<feature type="chain" id="PRO_5045294378" evidence="2">
    <location>
        <begin position="29"/>
        <end position="327"/>
    </location>
</feature>
<keyword evidence="4" id="KW-1185">Reference proteome</keyword>
<dbReference type="PANTHER" id="PTHR42928">
    <property type="entry name" value="TRICARBOXYLATE-BINDING PROTEIN"/>
    <property type="match status" value="1"/>
</dbReference>
<dbReference type="RefSeq" id="WP_341373596.1">
    <property type="nucleotide sequence ID" value="NZ_JBBUTF010000006.1"/>
</dbReference>
<dbReference type="EMBL" id="JBBUTF010000006">
    <property type="protein sequence ID" value="MEK8025809.1"/>
    <property type="molecule type" value="Genomic_DNA"/>
</dbReference>
<comment type="similarity">
    <text evidence="1">Belongs to the UPF0065 (bug) family.</text>
</comment>
<dbReference type="Gene3D" id="3.40.190.10">
    <property type="entry name" value="Periplasmic binding protein-like II"/>
    <property type="match status" value="1"/>
</dbReference>
<evidence type="ECO:0000313" key="3">
    <source>
        <dbReference type="EMBL" id="MEK8025809.1"/>
    </source>
</evidence>
<dbReference type="Pfam" id="PF03401">
    <property type="entry name" value="TctC"/>
    <property type="match status" value="1"/>
</dbReference>
<name>A0ABU9B7F2_9BURK</name>
<evidence type="ECO:0000256" key="1">
    <source>
        <dbReference type="ARBA" id="ARBA00006987"/>
    </source>
</evidence>
<gene>
    <name evidence="3" type="ORF">AACH11_07540</name>
</gene>
<dbReference type="PANTHER" id="PTHR42928:SF5">
    <property type="entry name" value="BLR1237 PROTEIN"/>
    <property type="match status" value="1"/>
</dbReference>